<feature type="compositionally biased region" description="Gly residues" evidence="1">
    <location>
        <begin position="10"/>
        <end position="20"/>
    </location>
</feature>
<proteinExistence type="predicted"/>
<organism evidence="2 3">
    <name type="scientific">Marmota monax</name>
    <name type="common">Woodchuck</name>
    <dbReference type="NCBI Taxonomy" id="9995"/>
    <lineage>
        <taxon>Eukaryota</taxon>
        <taxon>Metazoa</taxon>
        <taxon>Chordata</taxon>
        <taxon>Craniata</taxon>
        <taxon>Vertebrata</taxon>
        <taxon>Euteleostomi</taxon>
        <taxon>Mammalia</taxon>
        <taxon>Eutheria</taxon>
        <taxon>Euarchontoglires</taxon>
        <taxon>Glires</taxon>
        <taxon>Rodentia</taxon>
        <taxon>Sciuromorpha</taxon>
        <taxon>Sciuridae</taxon>
        <taxon>Xerinae</taxon>
        <taxon>Marmotini</taxon>
        <taxon>Marmota</taxon>
    </lineage>
</organism>
<accession>A0A5E4ABN4</accession>
<dbReference type="Proteomes" id="UP000335636">
    <property type="component" value="Unassembled WGS sequence"/>
</dbReference>
<feature type="region of interest" description="Disordered" evidence="1">
    <location>
        <begin position="82"/>
        <end position="150"/>
    </location>
</feature>
<evidence type="ECO:0000313" key="3">
    <source>
        <dbReference type="Proteomes" id="UP000335636"/>
    </source>
</evidence>
<evidence type="ECO:0000256" key="1">
    <source>
        <dbReference type="SAM" id="MobiDB-lite"/>
    </source>
</evidence>
<dbReference type="Gene3D" id="2.30.29.30">
    <property type="entry name" value="Pleckstrin-homology domain (PH domain)/Phosphotyrosine-binding domain (PTB)"/>
    <property type="match status" value="1"/>
</dbReference>
<keyword evidence="3" id="KW-1185">Reference proteome</keyword>
<dbReference type="InterPro" id="IPR011993">
    <property type="entry name" value="PH-like_dom_sf"/>
</dbReference>
<dbReference type="Pfam" id="PF11531">
    <property type="entry name" value="CARM1"/>
    <property type="match status" value="1"/>
</dbReference>
<dbReference type="EMBL" id="CABDUW010000035">
    <property type="protein sequence ID" value="VTJ54051.1"/>
    <property type="molecule type" value="Genomic_DNA"/>
</dbReference>
<comment type="caution">
    <text evidence="2">The sequence shown here is derived from an EMBL/GenBank/DDBJ whole genome shotgun (WGS) entry which is preliminary data.</text>
</comment>
<gene>
    <name evidence="2" type="ORF">MONAX_5E019328</name>
</gene>
<feature type="compositionally biased region" description="Gly residues" evidence="1">
    <location>
        <begin position="88"/>
        <end position="97"/>
    </location>
</feature>
<dbReference type="AlphaFoldDB" id="A0A5E4ABN4"/>
<evidence type="ECO:0000313" key="2">
    <source>
        <dbReference type="EMBL" id="VTJ54051.1"/>
    </source>
</evidence>
<protein>
    <submittedName>
        <fullName evidence="2">Uncharacterized protein</fullName>
    </submittedName>
</protein>
<name>A0A5E4ABN4_MARMO</name>
<reference evidence="2" key="1">
    <citation type="submission" date="2019-04" db="EMBL/GenBank/DDBJ databases">
        <authorList>
            <person name="Alioto T."/>
            <person name="Alioto T."/>
        </authorList>
    </citation>
    <scope>NUCLEOTIDE SEQUENCE [LARGE SCALE GENOMIC DNA]</scope>
</reference>
<feature type="region of interest" description="Disordered" evidence="1">
    <location>
        <begin position="1"/>
        <end position="20"/>
    </location>
</feature>
<feature type="compositionally biased region" description="Basic and acidic residues" evidence="1">
    <location>
        <begin position="98"/>
        <end position="108"/>
    </location>
</feature>
<sequence length="150" mass="15342">MAAAAAAVGPGAGGAGAAVPGGAGPCATVSVFPGARLLTIGDANGEIQRHAEQQALRLEVRAGPDAAGIALYSRPRSWRVWGPRRGPEPGGHLAGGGVERRHPGTEREKRRHAWWPEGRDLGGGYSGRGIRRKPGEGVSGAGGWGDPLDY</sequence>
<feature type="compositionally biased region" description="Gly residues" evidence="1">
    <location>
        <begin position="137"/>
        <end position="150"/>
    </location>
</feature>